<keyword evidence="1" id="KW-0812">Transmembrane</keyword>
<feature type="transmembrane region" description="Helical" evidence="1">
    <location>
        <begin position="54"/>
        <end position="73"/>
    </location>
</feature>
<evidence type="ECO:0000313" key="2">
    <source>
        <dbReference type="EMBL" id="QLY28727.1"/>
    </source>
</evidence>
<dbReference type="EMBL" id="CP059399">
    <property type="protein sequence ID" value="QLY28727.1"/>
    <property type="molecule type" value="Genomic_DNA"/>
</dbReference>
<proteinExistence type="predicted"/>
<dbReference type="AlphaFoldDB" id="A0A7D6ZF14"/>
<dbReference type="Proteomes" id="UP000515512">
    <property type="component" value="Chromosome"/>
</dbReference>
<dbReference type="RefSeq" id="WP_181579933.1">
    <property type="nucleotide sequence ID" value="NZ_CP059399.1"/>
</dbReference>
<keyword evidence="3" id="KW-1185">Reference proteome</keyword>
<name>A0A7D6ZF14_9NOCA</name>
<feature type="transmembrane region" description="Helical" evidence="1">
    <location>
        <begin position="93"/>
        <end position="119"/>
    </location>
</feature>
<reference evidence="2 3" key="1">
    <citation type="submission" date="2020-07" db="EMBL/GenBank/DDBJ databases">
        <authorList>
            <person name="Zhuang K."/>
            <person name="Ran Y."/>
        </authorList>
    </citation>
    <scope>NUCLEOTIDE SEQUENCE [LARGE SCALE GENOMIC DNA]</scope>
    <source>
        <strain evidence="2 3">WCH-YHL-001</strain>
    </source>
</reference>
<protein>
    <submittedName>
        <fullName evidence="2">Uncharacterized protein</fullName>
    </submittedName>
</protein>
<gene>
    <name evidence="2" type="ORF">H0264_25785</name>
</gene>
<evidence type="ECO:0000256" key="1">
    <source>
        <dbReference type="SAM" id="Phobius"/>
    </source>
</evidence>
<keyword evidence="1" id="KW-1133">Transmembrane helix</keyword>
<keyword evidence="1" id="KW-0472">Membrane</keyword>
<organism evidence="2 3">
    <name type="scientific">Nocardia huaxiensis</name>
    <dbReference type="NCBI Taxonomy" id="2755382"/>
    <lineage>
        <taxon>Bacteria</taxon>
        <taxon>Bacillati</taxon>
        <taxon>Actinomycetota</taxon>
        <taxon>Actinomycetes</taxon>
        <taxon>Mycobacteriales</taxon>
        <taxon>Nocardiaceae</taxon>
        <taxon>Nocardia</taxon>
    </lineage>
</organism>
<sequence length="241" mass="25363">MLFAYSMLIAPVVGWLFAAETFRGRVAGAAVLGVLASGQWVLARGLLGPTFQFTGIAILTVCVMVVLVAAPIAETGLRGERVPVAGIAKARVAVGYAVGGLYCVVSGCALLFGSTLLLIGGRWSWVPAADAIGSLPEGLYVRETVDLGCTGRSSNSSCDRKFVIAGTSGTPEEIAARVQQHLSETAGWAFTPKNTPGGKTSTWKGACRIEGWVLDRHESCSWVAIEEDGTVTVHLSYVDDW</sequence>
<dbReference type="KEGG" id="nhu:H0264_25785"/>
<evidence type="ECO:0000313" key="3">
    <source>
        <dbReference type="Proteomes" id="UP000515512"/>
    </source>
</evidence>
<accession>A0A7D6ZF14</accession>